<dbReference type="GO" id="GO:0004185">
    <property type="term" value="F:serine-type carboxypeptidase activity"/>
    <property type="evidence" value="ECO:0007669"/>
    <property type="project" value="InterPro"/>
</dbReference>
<sequence>MLKSLQIMLIRRQCHHHHNRRHSLMNLLDHMRDVYIFLDGSLDSAPANAPTGSSPGTVHAMMKYSRYLSGKASDSNTLGGIMNGVIKAKLKIIPKNLTWEGLNQAVYNALVNDIMKPRIDEIDELLSYGVSVTVYNGQLDIICSTIGAEAWVQKLRWDGIKTFLSLPRQSLYCGPSKGTKGFVRSYKNLQFYWILGAGHFVPVDQPCLALSTIGNITLSPAS</sequence>
<organism evidence="2 3">
    <name type="scientific">Panicum miliaceum</name>
    <name type="common">Proso millet</name>
    <name type="synonym">Broomcorn millet</name>
    <dbReference type="NCBI Taxonomy" id="4540"/>
    <lineage>
        <taxon>Eukaryota</taxon>
        <taxon>Viridiplantae</taxon>
        <taxon>Streptophyta</taxon>
        <taxon>Embryophyta</taxon>
        <taxon>Tracheophyta</taxon>
        <taxon>Spermatophyta</taxon>
        <taxon>Magnoliopsida</taxon>
        <taxon>Liliopsida</taxon>
        <taxon>Poales</taxon>
        <taxon>Poaceae</taxon>
        <taxon>PACMAD clade</taxon>
        <taxon>Panicoideae</taxon>
        <taxon>Panicodae</taxon>
        <taxon>Paniceae</taxon>
        <taxon>Panicinae</taxon>
        <taxon>Panicum</taxon>
        <taxon>Panicum sect. Panicum</taxon>
    </lineage>
</organism>
<evidence type="ECO:0000313" key="3">
    <source>
        <dbReference type="Proteomes" id="UP000275267"/>
    </source>
</evidence>
<dbReference type="GO" id="GO:0006508">
    <property type="term" value="P:proteolysis"/>
    <property type="evidence" value="ECO:0007669"/>
    <property type="project" value="InterPro"/>
</dbReference>
<protein>
    <submittedName>
        <fullName evidence="2">Serine carboxypeptidase-like 51</fullName>
    </submittedName>
</protein>
<dbReference type="Pfam" id="PF00450">
    <property type="entry name" value="Peptidase_S10"/>
    <property type="match status" value="1"/>
</dbReference>
<accession>A0A3L6TMH8</accession>
<dbReference type="SUPFAM" id="SSF53474">
    <property type="entry name" value="alpha/beta-Hydrolases"/>
    <property type="match status" value="1"/>
</dbReference>
<evidence type="ECO:0000256" key="1">
    <source>
        <dbReference type="ARBA" id="ARBA00009431"/>
    </source>
</evidence>
<dbReference type="InterPro" id="IPR001563">
    <property type="entry name" value="Peptidase_S10"/>
</dbReference>
<name>A0A3L6TMH8_PANMI</name>
<dbReference type="OrthoDB" id="443318at2759"/>
<keyword evidence="3" id="KW-1185">Reference proteome</keyword>
<reference evidence="3" key="1">
    <citation type="journal article" date="2019" name="Nat. Commun.">
        <title>The genome of broomcorn millet.</title>
        <authorList>
            <person name="Zou C."/>
            <person name="Miki D."/>
            <person name="Li D."/>
            <person name="Tang Q."/>
            <person name="Xiao L."/>
            <person name="Rajput S."/>
            <person name="Deng P."/>
            <person name="Jia W."/>
            <person name="Huang R."/>
            <person name="Zhang M."/>
            <person name="Sun Y."/>
            <person name="Hu J."/>
            <person name="Fu X."/>
            <person name="Schnable P.S."/>
            <person name="Li F."/>
            <person name="Zhang H."/>
            <person name="Feng B."/>
            <person name="Zhu X."/>
            <person name="Liu R."/>
            <person name="Schnable J.C."/>
            <person name="Zhu J.-K."/>
            <person name="Zhang H."/>
        </authorList>
    </citation>
    <scope>NUCLEOTIDE SEQUENCE [LARGE SCALE GENOMIC DNA]</scope>
</reference>
<dbReference type="InterPro" id="IPR029058">
    <property type="entry name" value="AB_hydrolase_fold"/>
</dbReference>
<comment type="similarity">
    <text evidence="1">Belongs to the peptidase S10 family.</text>
</comment>
<dbReference type="Proteomes" id="UP000275267">
    <property type="component" value="Unassembled WGS sequence"/>
</dbReference>
<comment type="caution">
    <text evidence="2">The sequence shown here is derived from an EMBL/GenBank/DDBJ whole genome shotgun (WGS) entry which is preliminary data.</text>
</comment>
<dbReference type="EMBL" id="PQIB02000001">
    <property type="protein sequence ID" value="RLN41450.1"/>
    <property type="molecule type" value="Genomic_DNA"/>
</dbReference>
<dbReference type="AlphaFoldDB" id="A0A3L6TMH8"/>
<proteinExistence type="inferred from homology"/>
<gene>
    <name evidence="2" type="ORF">C2845_PM01G17180</name>
</gene>
<evidence type="ECO:0000313" key="2">
    <source>
        <dbReference type="EMBL" id="RLN41450.1"/>
    </source>
</evidence>
<dbReference type="Gene3D" id="3.40.50.1820">
    <property type="entry name" value="alpha/beta hydrolase"/>
    <property type="match status" value="1"/>
</dbReference>